<dbReference type="Pfam" id="PF08282">
    <property type="entry name" value="Hydrolase_3"/>
    <property type="match status" value="1"/>
</dbReference>
<dbReference type="NCBIfam" id="TIGR00099">
    <property type="entry name" value="Cof-subfamily"/>
    <property type="match status" value="1"/>
</dbReference>
<dbReference type="PANTHER" id="PTHR10000:SF8">
    <property type="entry name" value="HAD SUPERFAMILY HYDROLASE-LIKE, TYPE 3"/>
    <property type="match status" value="1"/>
</dbReference>
<dbReference type="NCBIfam" id="TIGR01484">
    <property type="entry name" value="HAD-SF-IIB"/>
    <property type="match status" value="1"/>
</dbReference>
<dbReference type="SFLD" id="SFLDG01140">
    <property type="entry name" value="C2.B:_Phosphomannomutase_and_P"/>
    <property type="match status" value="1"/>
</dbReference>
<evidence type="ECO:0000313" key="3">
    <source>
        <dbReference type="Proteomes" id="UP000190080"/>
    </source>
</evidence>
<dbReference type="SFLD" id="SFLDS00003">
    <property type="entry name" value="Haloacid_Dehalogenase"/>
    <property type="match status" value="1"/>
</dbReference>
<protein>
    <submittedName>
        <fullName evidence="2">Sugar phosphatase YidA</fullName>
        <ecNumber evidence="2">3.1.3.23</ecNumber>
    </submittedName>
</protein>
<evidence type="ECO:0000313" key="2">
    <source>
        <dbReference type="EMBL" id="OPJ60090.1"/>
    </source>
</evidence>
<accession>A0A1V4IJS7</accession>
<dbReference type="PROSITE" id="PS01229">
    <property type="entry name" value="COF_2"/>
    <property type="match status" value="1"/>
</dbReference>
<dbReference type="InterPro" id="IPR000150">
    <property type="entry name" value="Cof"/>
</dbReference>
<dbReference type="PANTHER" id="PTHR10000">
    <property type="entry name" value="PHOSPHOSERINE PHOSPHATASE"/>
    <property type="match status" value="1"/>
</dbReference>
<dbReference type="InterPro" id="IPR023214">
    <property type="entry name" value="HAD_sf"/>
</dbReference>
<dbReference type="Proteomes" id="UP000190080">
    <property type="component" value="Unassembled WGS sequence"/>
</dbReference>
<dbReference type="STRING" id="1450648.CLORY_29510"/>
<dbReference type="EC" id="3.1.3.23" evidence="2"/>
<keyword evidence="1" id="KW-0472">Membrane</keyword>
<dbReference type="SFLD" id="SFLDG01144">
    <property type="entry name" value="C2.B.4:_PGP_Like"/>
    <property type="match status" value="1"/>
</dbReference>
<keyword evidence="1" id="KW-1133">Transmembrane helix</keyword>
<dbReference type="GO" id="GO:0005829">
    <property type="term" value="C:cytosol"/>
    <property type="evidence" value="ECO:0007669"/>
    <property type="project" value="TreeGrafter"/>
</dbReference>
<dbReference type="AlphaFoldDB" id="A0A1V4IJS7"/>
<keyword evidence="2" id="KW-0378">Hydrolase</keyword>
<keyword evidence="3" id="KW-1185">Reference proteome</keyword>
<organism evidence="2 3">
    <name type="scientific">Clostridium oryzae</name>
    <dbReference type="NCBI Taxonomy" id="1450648"/>
    <lineage>
        <taxon>Bacteria</taxon>
        <taxon>Bacillati</taxon>
        <taxon>Bacillota</taxon>
        <taxon>Clostridia</taxon>
        <taxon>Eubacteriales</taxon>
        <taxon>Clostridiaceae</taxon>
        <taxon>Clostridium</taxon>
    </lineage>
</organism>
<gene>
    <name evidence="2" type="primary">yidA_1</name>
    <name evidence="2" type="ORF">CLORY_29510</name>
</gene>
<dbReference type="EMBL" id="MZGV01000035">
    <property type="protein sequence ID" value="OPJ60090.1"/>
    <property type="molecule type" value="Genomic_DNA"/>
</dbReference>
<proteinExistence type="predicted"/>
<name>A0A1V4IJS7_9CLOT</name>
<dbReference type="GO" id="GO:0050308">
    <property type="term" value="F:sugar-phosphatase activity"/>
    <property type="evidence" value="ECO:0007669"/>
    <property type="project" value="UniProtKB-EC"/>
</dbReference>
<feature type="transmembrane region" description="Helical" evidence="1">
    <location>
        <begin position="6"/>
        <end position="29"/>
    </location>
</feature>
<dbReference type="Gene3D" id="3.30.1240.10">
    <property type="match status" value="1"/>
</dbReference>
<comment type="caution">
    <text evidence="2">The sequence shown here is derived from an EMBL/GenBank/DDBJ whole genome shotgun (WGS) entry which is preliminary data.</text>
</comment>
<dbReference type="CDD" id="cd07516">
    <property type="entry name" value="HAD_Pase"/>
    <property type="match status" value="1"/>
</dbReference>
<sequence length="307" mass="35258">MLKYMFFINLINYNSFIWIIQYAFYTVIIKINGGNFVNMYKLLALDLDGTLLKNDKTISDKTFKAIEKARQKGVKVVLATGRPANGIKYYIDYLNLDSDDEFAITFNGSAVQTLKSGKLLFEKSLSGKDLKYLYKISRDFNVHIHAFDSTDYCITPVKNKFSELEANINRIALKEVDFDSYLDNDKIIKVLLVEEKEKLDYVEKNLPRHVYEKYSVMRSSPIFLEFLEPNTNKSTGIKYLSEILNIKREEIICMGDAGNDIHMIKYAGLGVAMENAFENVKLAADYVTKSNEEDGVAHVIEKFILNE</sequence>
<keyword evidence="1" id="KW-0812">Transmembrane</keyword>
<dbReference type="InterPro" id="IPR036412">
    <property type="entry name" value="HAD-like_sf"/>
</dbReference>
<evidence type="ECO:0000256" key="1">
    <source>
        <dbReference type="SAM" id="Phobius"/>
    </source>
</evidence>
<dbReference type="InterPro" id="IPR006379">
    <property type="entry name" value="HAD-SF_hydro_IIB"/>
</dbReference>
<dbReference type="SUPFAM" id="SSF56784">
    <property type="entry name" value="HAD-like"/>
    <property type="match status" value="1"/>
</dbReference>
<dbReference type="GO" id="GO:0000287">
    <property type="term" value="F:magnesium ion binding"/>
    <property type="evidence" value="ECO:0007669"/>
    <property type="project" value="TreeGrafter"/>
</dbReference>
<reference evidence="2 3" key="1">
    <citation type="submission" date="2017-03" db="EMBL/GenBank/DDBJ databases">
        <title>Genome sequence of Clostridium oryzae DSM 28571.</title>
        <authorList>
            <person name="Poehlein A."/>
            <person name="Daniel R."/>
        </authorList>
    </citation>
    <scope>NUCLEOTIDE SEQUENCE [LARGE SCALE GENOMIC DNA]</scope>
    <source>
        <strain evidence="2 3">DSM 28571</strain>
    </source>
</reference>
<dbReference type="Gene3D" id="3.40.50.1000">
    <property type="entry name" value="HAD superfamily/HAD-like"/>
    <property type="match status" value="1"/>
</dbReference>